<protein>
    <submittedName>
        <fullName evidence="2">Glycosyltransferase</fullName>
        <ecNumber evidence="2">2.4.-.-</ecNumber>
    </submittedName>
</protein>
<dbReference type="InterPro" id="IPR001173">
    <property type="entry name" value="Glyco_trans_2-like"/>
</dbReference>
<dbReference type="Gene3D" id="3.90.550.10">
    <property type="entry name" value="Spore Coat Polysaccharide Biosynthesis Protein SpsA, Chain A"/>
    <property type="match status" value="1"/>
</dbReference>
<keyword evidence="2" id="KW-0808">Transferase</keyword>
<dbReference type="Pfam" id="PF00535">
    <property type="entry name" value="Glycos_transf_2"/>
    <property type="match status" value="1"/>
</dbReference>
<organism evidence="2 3">
    <name type="scientific">Flavobacterium pisciphilum</name>
    <dbReference type="NCBI Taxonomy" id="2893755"/>
    <lineage>
        <taxon>Bacteria</taxon>
        <taxon>Pseudomonadati</taxon>
        <taxon>Bacteroidota</taxon>
        <taxon>Flavobacteriia</taxon>
        <taxon>Flavobacteriales</taxon>
        <taxon>Flavobacteriaceae</taxon>
        <taxon>Flavobacterium</taxon>
    </lineage>
</organism>
<proteinExistence type="predicted"/>
<evidence type="ECO:0000313" key="3">
    <source>
        <dbReference type="Proteomes" id="UP001430919"/>
    </source>
</evidence>
<dbReference type="GO" id="GO:0016757">
    <property type="term" value="F:glycosyltransferase activity"/>
    <property type="evidence" value="ECO:0007669"/>
    <property type="project" value="UniProtKB-KW"/>
</dbReference>
<dbReference type="EMBL" id="JAJJMO010000001">
    <property type="protein sequence ID" value="MCC9071704.1"/>
    <property type="molecule type" value="Genomic_DNA"/>
</dbReference>
<sequence>MTHLISIIIPTYNRAGLIIETLASITAQSYTNWECIIVDDGSNDSTTEIVSAYISTDNRFKLYNRPQYLTKGPNACRNFGFEKSKGYYIYWFDSDDLLFENSIANRVENFEEEFDAVVARADFFDTDTGDKIFENKILSNNIIEDYFTGKITYYVSGPMWRRTFLEKQIELFDEKIRYLDDWDFNLRMIYQNPKIKFLEGTSFRYRSHPFSLSKQVGYLNIEELKSECIARNKHLNLLLKHNIKNSKIEHFVLSRYKVIMRDILIDRNKSSFYFFKILFLTQLRFKDFKGLAKTCIGFPVYYFFNKGYILIK</sequence>
<evidence type="ECO:0000313" key="2">
    <source>
        <dbReference type="EMBL" id="MCC9071704.1"/>
    </source>
</evidence>
<accession>A0ABS8MSF7</accession>
<dbReference type="Proteomes" id="UP001430919">
    <property type="component" value="Unassembled WGS sequence"/>
</dbReference>
<dbReference type="RefSeq" id="WP_229988397.1">
    <property type="nucleotide sequence ID" value="NZ_JAJJMO010000001.1"/>
</dbReference>
<gene>
    <name evidence="2" type="ORF">LNQ49_08945</name>
</gene>
<comment type="caution">
    <text evidence="2">The sequence shown here is derived from an EMBL/GenBank/DDBJ whole genome shotgun (WGS) entry which is preliminary data.</text>
</comment>
<name>A0ABS8MSF7_9FLAO</name>
<keyword evidence="3" id="KW-1185">Reference proteome</keyword>
<dbReference type="InterPro" id="IPR029044">
    <property type="entry name" value="Nucleotide-diphossugar_trans"/>
</dbReference>
<dbReference type="PANTHER" id="PTHR22916">
    <property type="entry name" value="GLYCOSYLTRANSFERASE"/>
    <property type="match status" value="1"/>
</dbReference>
<feature type="domain" description="Glycosyltransferase 2-like" evidence="1">
    <location>
        <begin position="6"/>
        <end position="160"/>
    </location>
</feature>
<reference evidence="2" key="1">
    <citation type="submission" date="2021-11" db="EMBL/GenBank/DDBJ databases">
        <title>Description of novel Flavobacterium species.</title>
        <authorList>
            <person name="Saticioglu I.B."/>
            <person name="Ay H."/>
            <person name="Altun S."/>
            <person name="Duman M."/>
        </authorList>
    </citation>
    <scope>NUCLEOTIDE SEQUENCE</scope>
    <source>
        <strain evidence="2">F-65</strain>
    </source>
</reference>
<keyword evidence="2" id="KW-0328">Glycosyltransferase</keyword>
<dbReference type="PANTHER" id="PTHR22916:SF3">
    <property type="entry name" value="UDP-GLCNAC:BETAGAL BETA-1,3-N-ACETYLGLUCOSAMINYLTRANSFERASE-LIKE PROTEIN 1"/>
    <property type="match status" value="1"/>
</dbReference>
<dbReference type="EC" id="2.4.-.-" evidence="2"/>
<evidence type="ECO:0000259" key="1">
    <source>
        <dbReference type="Pfam" id="PF00535"/>
    </source>
</evidence>
<dbReference type="SUPFAM" id="SSF53448">
    <property type="entry name" value="Nucleotide-diphospho-sugar transferases"/>
    <property type="match status" value="1"/>
</dbReference>